<dbReference type="Proteomes" id="UP000228777">
    <property type="component" value="Unassembled WGS sequence"/>
</dbReference>
<name>A0A2M6Z469_9BACT</name>
<evidence type="ECO:0000313" key="4">
    <source>
        <dbReference type="EMBL" id="PIU47204.1"/>
    </source>
</evidence>
<dbReference type="AlphaFoldDB" id="A0A2M6Z469"/>
<dbReference type="Gene3D" id="2.60.120.200">
    <property type="match status" value="1"/>
</dbReference>
<reference evidence="5" key="1">
    <citation type="submission" date="2017-09" db="EMBL/GenBank/DDBJ databases">
        <title>Depth-based differentiation of microbial function through sediment-hosted aquifers and enrichment of novel symbionts in the deep terrestrial subsurface.</title>
        <authorList>
            <person name="Probst A.J."/>
            <person name="Ladd B."/>
            <person name="Jarett J.K."/>
            <person name="Geller-Mcgrath D.E."/>
            <person name="Sieber C.M.K."/>
            <person name="Emerson J.B."/>
            <person name="Anantharaman K."/>
            <person name="Thomas B.C."/>
            <person name="Malmstrom R."/>
            <person name="Stieglmeier M."/>
            <person name="Klingl A."/>
            <person name="Woyke T."/>
            <person name="Ryan C.M."/>
            <person name="Banfield J.F."/>
        </authorList>
    </citation>
    <scope>NUCLEOTIDE SEQUENCE [LARGE SCALE GENOMIC DNA]</scope>
</reference>
<dbReference type="Pfam" id="PF13385">
    <property type="entry name" value="Laminin_G_3"/>
    <property type="match status" value="1"/>
</dbReference>
<dbReference type="InterPro" id="IPR006558">
    <property type="entry name" value="LamG-like"/>
</dbReference>
<organism evidence="4 5">
    <name type="scientific">bacterium (Candidatus Gribaldobacteria) CG07_land_8_20_14_0_80_33_18</name>
    <dbReference type="NCBI Taxonomy" id="2014272"/>
    <lineage>
        <taxon>Bacteria</taxon>
        <taxon>Candidatus Gribaldobacteria</taxon>
    </lineage>
</organism>
<sequence length="267" mass="29777">LPIDPKNNSSYYYTFMSGENYFELDCILESKTYRDKMTTDGGSRSDLYEVGTSIGLYKLSKLPQSAYIKAYWQFEEASGTIYDQTANNNNGTYNGILYQQTGKIGKCLGFDGDDFVNCGSDDSLHLTNVTIVAWINLDIAPYTYHSIYGHRDNIDKGYLFAVRPTHLDFTTYGVADVQSDAISWTTDQWYHVAVTYDGSNIAFYLNGEAKGTGSASMNAWDTTNVLSIGKAHGGLYFQGRIDEVIIYNKVLTVSEITTLYANGSPTR</sequence>
<protein>
    <recommendedName>
        <fullName evidence="3">LamG-like jellyroll fold domain-containing protein</fullName>
    </recommendedName>
</protein>
<dbReference type="SMART" id="SM00560">
    <property type="entry name" value="LamGL"/>
    <property type="match status" value="1"/>
</dbReference>
<evidence type="ECO:0000256" key="1">
    <source>
        <dbReference type="ARBA" id="ARBA00022729"/>
    </source>
</evidence>
<evidence type="ECO:0000313" key="5">
    <source>
        <dbReference type="Proteomes" id="UP000228777"/>
    </source>
</evidence>
<proteinExistence type="predicted"/>
<dbReference type="EMBL" id="PEWP01000010">
    <property type="protein sequence ID" value="PIU47204.1"/>
    <property type="molecule type" value="Genomic_DNA"/>
</dbReference>
<feature type="non-terminal residue" evidence="4">
    <location>
        <position position="1"/>
    </location>
</feature>
<evidence type="ECO:0000259" key="3">
    <source>
        <dbReference type="SMART" id="SM00560"/>
    </source>
</evidence>
<feature type="domain" description="LamG-like jellyroll fold" evidence="3">
    <location>
        <begin position="127"/>
        <end position="254"/>
    </location>
</feature>
<keyword evidence="2" id="KW-1015">Disulfide bond</keyword>
<comment type="caution">
    <text evidence="4">The sequence shown here is derived from an EMBL/GenBank/DDBJ whole genome shotgun (WGS) entry which is preliminary data.</text>
</comment>
<accession>A0A2M6Z469</accession>
<dbReference type="SUPFAM" id="SSF49899">
    <property type="entry name" value="Concanavalin A-like lectins/glucanases"/>
    <property type="match status" value="1"/>
</dbReference>
<gene>
    <name evidence="4" type="ORF">COS93_00455</name>
</gene>
<evidence type="ECO:0000256" key="2">
    <source>
        <dbReference type="ARBA" id="ARBA00023157"/>
    </source>
</evidence>
<keyword evidence="1" id="KW-0732">Signal</keyword>
<dbReference type="InterPro" id="IPR013320">
    <property type="entry name" value="ConA-like_dom_sf"/>
</dbReference>